<dbReference type="Gene3D" id="3.90.180.10">
    <property type="entry name" value="Medium-chain alcohol dehydrogenases, catalytic domain"/>
    <property type="match status" value="1"/>
</dbReference>
<protein>
    <submittedName>
        <fullName evidence="3">NADPH:quinone reductase</fullName>
    </submittedName>
</protein>
<dbReference type="GO" id="GO:0016491">
    <property type="term" value="F:oxidoreductase activity"/>
    <property type="evidence" value="ECO:0007669"/>
    <property type="project" value="UniProtKB-KW"/>
</dbReference>
<dbReference type="SUPFAM" id="SSF50129">
    <property type="entry name" value="GroES-like"/>
    <property type="match status" value="1"/>
</dbReference>
<evidence type="ECO:0000256" key="1">
    <source>
        <dbReference type="ARBA" id="ARBA00023002"/>
    </source>
</evidence>
<dbReference type="InterPro" id="IPR050700">
    <property type="entry name" value="YIM1/Zinc_Alcohol_DH_Fams"/>
</dbReference>
<dbReference type="Gene3D" id="3.40.50.720">
    <property type="entry name" value="NAD(P)-binding Rossmann-like Domain"/>
    <property type="match status" value="1"/>
</dbReference>
<dbReference type="InterPro" id="IPR011032">
    <property type="entry name" value="GroES-like_sf"/>
</dbReference>
<proteinExistence type="predicted"/>
<dbReference type="InterPro" id="IPR036291">
    <property type="entry name" value="NAD(P)-bd_dom_sf"/>
</dbReference>
<gene>
    <name evidence="3" type="ORF">KSF_003620</name>
</gene>
<keyword evidence="1" id="KW-0560">Oxidoreductase</keyword>
<organism evidence="3 4">
    <name type="scientific">Reticulibacter mediterranei</name>
    <dbReference type="NCBI Taxonomy" id="2778369"/>
    <lineage>
        <taxon>Bacteria</taxon>
        <taxon>Bacillati</taxon>
        <taxon>Chloroflexota</taxon>
        <taxon>Ktedonobacteria</taxon>
        <taxon>Ktedonobacterales</taxon>
        <taxon>Reticulibacteraceae</taxon>
        <taxon>Reticulibacter</taxon>
    </lineage>
</organism>
<comment type="caution">
    <text evidence="3">The sequence shown here is derived from an EMBL/GenBank/DDBJ whole genome shotgun (WGS) entry which is preliminary data.</text>
</comment>
<evidence type="ECO:0000313" key="4">
    <source>
        <dbReference type="Proteomes" id="UP000597444"/>
    </source>
</evidence>
<dbReference type="InterPro" id="IPR020843">
    <property type="entry name" value="ER"/>
</dbReference>
<reference evidence="3" key="1">
    <citation type="submission" date="2020-10" db="EMBL/GenBank/DDBJ databases">
        <title>Taxonomic study of unclassified bacteria belonging to the class Ktedonobacteria.</title>
        <authorList>
            <person name="Yabe S."/>
            <person name="Wang C.M."/>
            <person name="Zheng Y."/>
            <person name="Sakai Y."/>
            <person name="Cavaletti L."/>
            <person name="Monciardini P."/>
            <person name="Donadio S."/>
        </authorList>
    </citation>
    <scope>NUCLEOTIDE SEQUENCE</scope>
    <source>
        <strain evidence="3">ID150040</strain>
    </source>
</reference>
<dbReference type="AlphaFoldDB" id="A0A8J3I7M2"/>
<dbReference type="PROSITE" id="PS01162">
    <property type="entry name" value="QOR_ZETA_CRYSTAL"/>
    <property type="match status" value="1"/>
</dbReference>
<dbReference type="InterPro" id="IPR013154">
    <property type="entry name" value="ADH-like_N"/>
</dbReference>
<keyword evidence="4" id="KW-1185">Reference proteome</keyword>
<dbReference type="Proteomes" id="UP000597444">
    <property type="component" value="Unassembled WGS sequence"/>
</dbReference>
<dbReference type="Pfam" id="PF08240">
    <property type="entry name" value="ADH_N"/>
    <property type="match status" value="1"/>
</dbReference>
<dbReference type="RefSeq" id="WP_220201284.1">
    <property type="nucleotide sequence ID" value="NZ_BNJK01000001.1"/>
</dbReference>
<dbReference type="SUPFAM" id="SSF51735">
    <property type="entry name" value="NAD(P)-binding Rossmann-fold domains"/>
    <property type="match status" value="1"/>
</dbReference>
<sequence length="315" mass="33996">MKAIRLYSQSGPDQFVFEDAPKPQPGVGEVLIRVHATSVMWQEPTWSETWQTPAGIERQHPIPGHDVSGEVVEVGPGVAGIAAGEAIYALTESWRDGAAAEYTIARATDVAPKPRTLGHIQAAGVPLVGLTAWQALFEHAGLTSGQSLLIHGAAGGVGSMAVQMAKWAGATVIATASARNHEFLRTLGADEIIDYTTTRFEDVVRDVDIVLDTIGGETVDRSWRVLRKGGLLLSVFSPPSQEQAAAFGVRELFFIVKPNREQLIHIGDLIDTGQLRPIIERVFPLSEASQAFEQALQGHTRGKIILRVEGEEKSN</sequence>
<dbReference type="SMART" id="SM00829">
    <property type="entry name" value="PKS_ER"/>
    <property type="match status" value="1"/>
</dbReference>
<accession>A0A8J3I7M2</accession>
<dbReference type="GO" id="GO:0008270">
    <property type="term" value="F:zinc ion binding"/>
    <property type="evidence" value="ECO:0007669"/>
    <property type="project" value="InterPro"/>
</dbReference>
<name>A0A8J3I7M2_9CHLR</name>
<feature type="domain" description="Enoyl reductase (ER)" evidence="2">
    <location>
        <begin position="10"/>
        <end position="306"/>
    </location>
</feature>
<dbReference type="EMBL" id="BNJK01000001">
    <property type="protein sequence ID" value="GHO90314.1"/>
    <property type="molecule type" value="Genomic_DNA"/>
</dbReference>
<evidence type="ECO:0000313" key="3">
    <source>
        <dbReference type="EMBL" id="GHO90314.1"/>
    </source>
</evidence>
<dbReference type="Pfam" id="PF13602">
    <property type="entry name" value="ADH_zinc_N_2"/>
    <property type="match status" value="1"/>
</dbReference>
<dbReference type="PANTHER" id="PTHR11695:SF294">
    <property type="entry name" value="RETICULON-4-INTERACTING PROTEIN 1, MITOCHONDRIAL"/>
    <property type="match status" value="1"/>
</dbReference>
<evidence type="ECO:0000259" key="2">
    <source>
        <dbReference type="SMART" id="SM00829"/>
    </source>
</evidence>
<dbReference type="InterPro" id="IPR002364">
    <property type="entry name" value="Quin_OxRdtase/zeta-crystal_CS"/>
</dbReference>
<dbReference type="CDD" id="cd05289">
    <property type="entry name" value="MDR_like_2"/>
    <property type="match status" value="1"/>
</dbReference>
<dbReference type="PANTHER" id="PTHR11695">
    <property type="entry name" value="ALCOHOL DEHYDROGENASE RELATED"/>
    <property type="match status" value="1"/>
</dbReference>